<evidence type="ECO:0000313" key="3">
    <source>
        <dbReference type="EMBL" id="RDX42004.1"/>
    </source>
</evidence>
<evidence type="ECO:0000259" key="2">
    <source>
        <dbReference type="Pfam" id="PF20152"/>
    </source>
</evidence>
<evidence type="ECO:0000256" key="1">
    <source>
        <dbReference type="SAM" id="Phobius"/>
    </source>
</evidence>
<feature type="domain" description="DUF6534" evidence="2">
    <location>
        <begin position="185"/>
        <end position="270"/>
    </location>
</feature>
<feature type="transmembrane region" description="Helical" evidence="1">
    <location>
        <begin position="102"/>
        <end position="123"/>
    </location>
</feature>
<evidence type="ECO:0000313" key="4">
    <source>
        <dbReference type="Proteomes" id="UP000256964"/>
    </source>
</evidence>
<name>A0A371CNY8_9APHY</name>
<feature type="transmembrane region" description="Helical" evidence="1">
    <location>
        <begin position="218"/>
        <end position="238"/>
    </location>
</feature>
<reference evidence="3 4" key="1">
    <citation type="journal article" date="2018" name="Biotechnol. Biofuels">
        <title>Integrative visual omics of the white-rot fungus Polyporus brumalis exposes the biotechnological potential of its oxidative enzymes for delignifying raw plant biomass.</title>
        <authorList>
            <person name="Miyauchi S."/>
            <person name="Rancon A."/>
            <person name="Drula E."/>
            <person name="Hage H."/>
            <person name="Chaduli D."/>
            <person name="Favel A."/>
            <person name="Grisel S."/>
            <person name="Henrissat B."/>
            <person name="Herpoel-Gimbert I."/>
            <person name="Ruiz-Duenas F.J."/>
            <person name="Chevret D."/>
            <person name="Hainaut M."/>
            <person name="Lin J."/>
            <person name="Wang M."/>
            <person name="Pangilinan J."/>
            <person name="Lipzen A."/>
            <person name="Lesage-Meessen L."/>
            <person name="Navarro D."/>
            <person name="Riley R."/>
            <person name="Grigoriev I.V."/>
            <person name="Zhou S."/>
            <person name="Raouche S."/>
            <person name="Rosso M.N."/>
        </authorList>
    </citation>
    <scope>NUCLEOTIDE SEQUENCE [LARGE SCALE GENOMIC DNA]</scope>
    <source>
        <strain evidence="3 4">BRFM 1820</strain>
    </source>
</reference>
<dbReference type="PANTHER" id="PTHR40465:SF1">
    <property type="entry name" value="DUF6534 DOMAIN-CONTAINING PROTEIN"/>
    <property type="match status" value="1"/>
</dbReference>
<feature type="transmembrane region" description="Helical" evidence="1">
    <location>
        <begin position="135"/>
        <end position="158"/>
    </location>
</feature>
<proteinExistence type="predicted"/>
<keyword evidence="1" id="KW-0472">Membrane</keyword>
<keyword evidence="1" id="KW-0812">Transmembrane</keyword>
<feature type="transmembrane region" description="Helical" evidence="1">
    <location>
        <begin position="60"/>
        <end position="82"/>
    </location>
</feature>
<feature type="transmembrane region" description="Helical" evidence="1">
    <location>
        <begin position="26"/>
        <end position="48"/>
    </location>
</feature>
<dbReference type="AlphaFoldDB" id="A0A371CNY8"/>
<keyword evidence="1" id="KW-1133">Transmembrane helix</keyword>
<feature type="transmembrane region" description="Helical" evidence="1">
    <location>
        <begin position="244"/>
        <end position="265"/>
    </location>
</feature>
<dbReference type="PANTHER" id="PTHR40465">
    <property type="entry name" value="CHROMOSOME 1, WHOLE GENOME SHOTGUN SEQUENCE"/>
    <property type="match status" value="1"/>
</dbReference>
<keyword evidence="4" id="KW-1185">Reference proteome</keyword>
<protein>
    <recommendedName>
        <fullName evidence="2">DUF6534 domain-containing protein</fullName>
    </recommendedName>
</protein>
<dbReference type="Pfam" id="PF20152">
    <property type="entry name" value="DUF6534"/>
    <property type="match status" value="1"/>
</dbReference>
<gene>
    <name evidence="3" type="ORF">OH76DRAFT_1489054</name>
</gene>
<dbReference type="InterPro" id="IPR045339">
    <property type="entry name" value="DUF6534"/>
</dbReference>
<dbReference type="EMBL" id="KZ857496">
    <property type="protein sequence ID" value="RDX42004.1"/>
    <property type="molecule type" value="Genomic_DNA"/>
</dbReference>
<dbReference type="OrthoDB" id="2535105at2759"/>
<dbReference type="Proteomes" id="UP000256964">
    <property type="component" value="Unassembled WGS sequence"/>
</dbReference>
<sequence length="357" mass="39563">MTLAGIPTSPTGAPTDVSLPVMDNTYGAWLLGSFACVLFQGMVFHQTYRYFKLYPRDATYLKVWVVVVNVVELVTTMMAVHTSYYYMVSHAFDVAVLLAKPVWSITWMPIPATLATISVELFFARRLWLIDYRFWPVVVLAVILNLGFFCCFTAMIILTKYELDELSSFLQYSYLASVAAGLIGISDIMVTGCLIYTLHTRRTGIKETNSKIDLLIKYAVSTGLIVCIGNLLNVAFSVAHPDNWIYIGISVAVTKLYANTFLVSLNARQSLMSANIIGLEQTTRFGGLTRSRVTHVAFNAPSCDAPTSHEARAQAGFGRADTGSIVELKQMGIEEDESGLDMVEYKCPRRMDGDTPV</sequence>
<organism evidence="3 4">
    <name type="scientific">Lentinus brumalis</name>
    <dbReference type="NCBI Taxonomy" id="2498619"/>
    <lineage>
        <taxon>Eukaryota</taxon>
        <taxon>Fungi</taxon>
        <taxon>Dikarya</taxon>
        <taxon>Basidiomycota</taxon>
        <taxon>Agaricomycotina</taxon>
        <taxon>Agaricomycetes</taxon>
        <taxon>Polyporales</taxon>
        <taxon>Polyporaceae</taxon>
        <taxon>Lentinus</taxon>
    </lineage>
</organism>
<feature type="transmembrane region" description="Helical" evidence="1">
    <location>
        <begin position="178"/>
        <end position="198"/>
    </location>
</feature>
<accession>A0A371CNY8</accession>